<evidence type="ECO:0000256" key="2">
    <source>
        <dbReference type="ARBA" id="ARBA00001962"/>
    </source>
</evidence>
<dbReference type="EMBL" id="CAJFCJ010000022">
    <property type="protein sequence ID" value="CAD5124691.1"/>
    <property type="molecule type" value="Genomic_DNA"/>
</dbReference>
<dbReference type="InterPro" id="IPR006620">
    <property type="entry name" value="Pro_4_hyd_alph"/>
</dbReference>
<feature type="domain" description="Fe2OG dioxygenase" evidence="15">
    <location>
        <begin position="715"/>
        <end position="825"/>
    </location>
</feature>
<dbReference type="SMART" id="SM00702">
    <property type="entry name" value="P4Hc"/>
    <property type="match status" value="1"/>
</dbReference>
<proteinExistence type="inferred from homology"/>
<evidence type="ECO:0000256" key="13">
    <source>
        <dbReference type="ARBA" id="ARBA00023180"/>
    </source>
</evidence>
<dbReference type="AlphaFoldDB" id="A0A7I8W9B2"/>
<evidence type="ECO:0000256" key="3">
    <source>
        <dbReference type="ARBA" id="ARBA00006487"/>
    </source>
</evidence>
<evidence type="ECO:0000256" key="12">
    <source>
        <dbReference type="ARBA" id="ARBA00023004"/>
    </source>
</evidence>
<evidence type="ECO:0000256" key="7">
    <source>
        <dbReference type="ARBA" id="ARBA00022737"/>
    </source>
</evidence>
<dbReference type="InterPro" id="IPR005123">
    <property type="entry name" value="Oxoglu/Fe-dep_dioxygenase_dom"/>
</dbReference>
<keyword evidence="11" id="KW-0560">Oxidoreductase</keyword>
<keyword evidence="17" id="KW-1185">Reference proteome</keyword>
<keyword evidence="7" id="KW-0677">Repeat</keyword>
<dbReference type="Pfam" id="PF23557">
    <property type="entry name" value="TPR_leprecan"/>
    <property type="match status" value="1"/>
</dbReference>
<evidence type="ECO:0000256" key="14">
    <source>
        <dbReference type="SAM" id="SignalP"/>
    </source>
</evidence>
<dbReference type="GO" id="GO:0032963">
    <property type="term" value="P:collagen metabolic process"/>
    <property type="evidence" value="ECO:0007669"/>
    <property type="project" value="InterPro"/>
</dbReference>
<keyword evidence="12" id="KW-0408">Iron</keyword>
<reference evidence="16 17" key="1">
    <citation type="submission" date="2020-08" db="EMBL/GenBank/DDBJ databases">
        <authorList>
            <person name="Hejnol A."/>
        </authorList>
    </citation>
    <scope>NUCLEOTIDE SEQUENCE [LARGE SCALE GENOMIC DNA]</scope>
</reference>
<feature type="chain" id="PRO_5029637015" description="procollagen-proline 3-dioxygenase" evidence="14">
    <location>
        <begin position="28"/>
        <end position="852"/>
    </location>
</feature>
<dbReference type="PANTHER" id="PTHR14049:SF9">
    <property type="entry name" value="PROCOLLAGEN-PROLINE 3-DIOXYGENASE"/>
    <property type="match status" value="1"/>
</dbReference>
<evidence type="ECO:0000256" key="11">
    <source>
        <dbReference type="ARBA" id="ARBA00023002"/>
    </source>
</evidence>
<dbReference type="InterPro" id="IPR056585">
    <property type="entry name" value="Leprecan_dom"/>
</dbReference>
<keyword evidence="6 14" id="KW-0732">Signal</keyword>
<comment type="similarity">
    <text evidence="3">Belongs to the leprecan family.</text>
</comment>
<keyword evidence="8" id="KW-0802">TPR repeat</keyword>
<name>A0A7I8W9B2_9ANNE</name>
<evidence type="ECO:0000259" key="15">
    <source>
        <dbReference type="PROSITE" id="PS51471"/>
    </source>
</evidence>
<gene>
    <name evidence="16" type="ORF">DGYR_LOCUS12193</name>
</gene>
<keyword evidence="13" id="KW-0325">Glycoprotein</keyword>
<dbReference type="GO" id="GO:0031418">
    <property type="term" value="F:L-ascorbic acid binding"/>
    <property type="evidence" value="ECO:0007669"/>
    <property type="project" value="InterPro"/>
</dbReference>
<evidence type="ECO:0000256" key="4">
    <source>
        <dbReference type="ARBA" id="ARBA00012262"/>
    </source>
</evidence>
<dbReference type="GO" id="GO:0005506">
    <property type="term" value="F:iron ion binding"/>
    <property type="evidence" value="ECO:0007669"/>
    <property type="project" value="InterPro"/>
</dbReference>
<evidence type="ECO:0000256" key="1">
    <source>
        <dbReference type="ARBA" id="ARBA00001961"/>
    </source>
</evidence>
<feature type="signal peptide" evidence="14">
    <location>
        <begin position="1"/>
        <end position="27"/>
    </location>
</feature>
<evidence type="ECO:0000256" key="10">
    <source>
        <dbReference type="ARBA" id="ARBA00022964"/>
    </source>
</evidence>
<comment type="cofactor">
    <cofactor evidence="1">
        <name>L-ascorbate</name>
        <dbReference type="ChEBI" id="CHEBI:38290"/>
    </cofactor>
</comment>
<evidence type="ECO:0000313" key="17">
    <source>
        <dbReference type="Proteomes" id="UP000549394"/>
    </source>
</evidence>
<evidence type="ECO:0000256" key="9">
    <source>
        <dbReference type="ARBA" id="ARBA00022824"/>
    </source>
</evidence>
<dbReference type="Gene3D" id="1.25.40.10">
    <property type="entry name" value="Tetratricopeptide repeat domain"/>
    <property type="match status" value="1"/>
</dbReference>
<keyword evidence="10" id="KW-0223">Dioxygenase</keyword>
<accession>A0A7I8W9B2</accession>
<evidence type="ECO:0000256" key="5">
    <source>
        <dbReference type="ARBA" id="ARBA00022723"/>
    </source>
</evidence>
<sequence>MAAAQCVTFKLFTIISIIVCLINACGGDQQEAELRDSDKNYIDYYLKAKVAFEEKDWPALFDYVSTSIHEYESVRRVKVSCSQLCKKGGTYQDITTEESKLILNLIENSHCIRSCLSKRLKQTPSNYEVDKAFKLLEPYEYLLAAAFEIGNLKAAANAAYTLYISNPELNNDKLKRFGDLEGFDESLFVNYLEKSYEVSWDKILDLYQKEEFKKLINVIEETLSEVEEETEKCRSLCDYDLLNFAENDTALHNVLSRGLIENIKCKVDCKRKVQTIKGYFIENFVRDLFDYLQFAYYKVKKIKEAAECSLTYLLFTADDKRQKSNLKYYLQILGQEDLSPRKAYVETTRRDNEEAAQVFHLKEIEAQTLKKRSEEEIVSSFNKRHGLSIYANGNELKGENHIVVDGLLNEEECNALTELATAYSSVAEKSEHKDYKKEVLTVGDAVQMALRDKKLDILRVEKYLEVVEKARKFTDLYFYLDGKIYYSLIELTTKNSKDLEYCDSPESSCADSPDITASLFLESESEVEGLVKPNCGRMIVQKLGHRVSPIQNSNRYFIKMEFSFNRRSIHQTIQNSLSLFNSVRKMENMEEKENFLKIVQEDHLEVFKREDDLNGTDRFVVDNVLDEDTCKLLIDLADTGSLVGDGYPGMESRTSPHTNSEFFAGMTPKRAAELVKEKKALKEAVTTYLRKSERSRQIAESYFTNGKKQIYFDYTHLVCREAIEGAQNNRQDLSHPIHADNCVMQKDKTCIRTRPAYVQRDYSAILYLNGDFEGGKFLFANQNFTTQALLEPQCGRLVGFNAGHYHGVLPVTKGRRCAVAMWFTLDPNYDELNRYTAQEILDEADIVKAMGP</sequence>
<dbReference type="GO" id="GO:0019797">
    <property type="term" value="F:procollagen-proline 3-dioxygenase activity"/>
    <property type="evidence" value="ECO:0007669"/>
    <property type="project" value="UniProtKB-EC"/>
</dbReference>
<dbReference type="Proteomes" id="UP000549394">
    <property type="component" value="Unassembled WGS sequence"/>
</dbReference>
<organism evidence="16 17">
    <name type="scientific">Dimorphilus gyrociliatus</name>
    <dbReference type="NCBI Taxonomy" id="2664684"/>
    <lineage>
        <taxon>Eukaryota</taxon>
        <taxon>Metazoa</taxon>
        <taxon>Spiralia</taxon>
        <taxon>Lophotrochozoa</taxon>
        <taxon>Annelida</taxon>
        <taxon>Polychaeta</taxon>
        <taxon>Polychaeta incertae sedis</taxon>
        <taxon>Dinophilidae</taxon>
        <taxon>Dimorphilus</taxon>
    </lineage>
</organism>
<comment type="caution">
    <text evidence="16">The sequence shown here is derived from an EMBL/GenBank/DDBJ whole genome shotgun (WGS) entry which is preliminary data.</text>
</comment>
<keyword evidence="9" id="KW-0256">Endoplasmic reticulum</keyword>
<dbReference type="InterPro" id="IPR039575">
    <property type="entry name" value="P3H"/>
</dbReference>
<dbReference type="InterPro" id="IPR011990">
    <property type="entry name" value="TPR-like_helical_dom_sf"/>
</dbReference>
<evidence type="ECO:0000256" key="8">
    <source>
        <dbReference type="ARBA" id="ARBA00022803"/>
    </source>
</evidence>
<dbReference type="PROSITE" id="PS51471">
    <property type="entry name" value="FE2OG_OXY"/>
    <property type="match status" value="1"/>
</dbReference>
<dbReference type="PANTHER" id="PTHR14049">
    <property type="entry name" value="LEPRECAN 1"/>
    <property type="match status" value="1"/>
</dbReference>
<dbReference type="Pfam" id="PF13640">
    <property type="entry name" value="2OG-FeII_Oxy_3"/>
    <property type="match status" value="1"/>
</dbReference>
<dbReference type="OrthoDB" id="8517835at2759"/>
<evidence type="ECO:0000256" key="6">
    <source>
        <dbReference type="ARBA" id="ARBA00022729"/>
    </source>
</evidence>
<comment type="cofactor">
    <cofactor evidence="2">
        <name>Fe cation</name>
        <dbReference type="ChEBI" id="CHEBI:24875"/>
    </cofactor>
</comment>
<dbReference type="EC" id="1.14.11.7" evidence="4"/>
<dbReference type="InterPro" id="IPR044862">
    <property type="entry name" value="Pro_4_hyd_alph_FE2OG_OXY"/>
</dbReference>
<dbReference type="Gene3D" id="2.60.120.620">
    <property type="entry name" value="q2cbj1_9rhob like domain"/>
    <property type="match status" value="1"/>
</dbReference>
<evidence type="ECO:0000313" key="16">
    <source>
        <dbReference type="EMBL" id="CAD5124691.1"/>
    </source>
</evidence>
<keyword evidence="5" id="KW-0479">Metal-binding</keyword>
<protein>
    <recommendedName>
        <fullName evidence="4">procollagen-proline 3-dioxygenase</fullName>
        <ecNumber evidence="4">1.14.11.7</ecNumber>
    </recommendedName>
</protein>